<feature type="domain" description="NADH:quinone oxidoreductase/Mrp antiporter transmembrane" evidence="11">
    <location>
        <begin position="92"/>
        <end position="369"/>
    </location>
</feature>
<comment type="similarity">
    <text evidence="10">Belongs to the complex I subunit 5 family.</text>
</comment>
<evidence type="ECO:0000259" key="12">
    <source>
        <dbReference type="Pfam" id="PF00662"/>
    </source>
</evidence>
<feature type="transmembrane region" description="Helical" evidence="10">
    <location>
        <begin position="356"/>
        <end position="377"/>
    </location>
</feature>
<proteinExistence type="inferred from homology"/>
<dbReference type="InterPro" id="IPR001516">
    <property type="entry name" value="Proton_antipo_N"/>
</dbReference>
<evidence type="ECO:0000256" key="5">
    <source>
        <dbReference type="ARBA" id="ARBA00022692"/>
    </source>
</evidence>
<dbReference type="InterPro" id="IPR001750">
    <property type="entry name" value="ND/Mrp_TM"/>
</dbReference>
<dbReference type="InterPro" id="IPR003945">
    <property type="entry name" value="NU5C-like"/>
</dbReference>
<organism evidence="13">
    <name type="scientific">Rhinotergum shaoguanense</name>
    <dbReference type="NCBI Taxonomy" id="1452699"/>
    <lineage>
        <taxon>Eukaryota</taxon>
        <taxon>Metazoa</taxon>
        <taxon>Ecdysozoa</taxon>
        <taxon>Arthropoda</taxon>
        <taxon>Chelicerata</taxon>
        <taxon>Arachnida</taxon>
        <taxon>Acari</taxon>
        <taxon>Acariformes</taxon>
        <taxon>Trombidiformes</taxon>
        <taxon>Prostigmata</taxon>
        <taxon>Eupodina</taxon>
        <taxon>Eriophyoidea</taxon>
        <taxon>Diptilomiopidae</taxon>
        <taxon>Rhinotergum</taxon>
    </lineage>
</organism>
<keyword evidence="8 10" id="KW-0472">Membrane</keyword>
<dbReference type="EMBL" id="KX027361">
    <property type="protein sequence ID" value="AQQ72852.1"/>
    <property type="molecule type" value="Genomic_DNA"/>
</dbReference>
<keyword evidence="10" id="KW-0813">Transport</keyword>
<evidence type="ECO:0000313" key="13">
    <source>
        <dbReference type="EMBL" id="AQQ72852.1"/>
    </source>
</evidence>
<feature type="transmembrane region" description="Helical" evidence="10">
    <location>
        <begin position="137"/>
        <end position="157"/>
    </location>
</feature>
<comment type="catalytic activity">
    <reaction evidence="9 10">
        <text>a ubiquinone + NADH + 5 H(+)(in) = a ubiquinol + NAD(+) + 4 H(+)(out)</text>
        <dbReference type="Rhea" id="RHEA:29091"/>
        <dbReference type="Rhea" id="RHEA-COMP:9565"/>
        <dbReference type="Rhea" id="RHEA-COMP:9566"/>
        <dbReference type="ChEBI" id="CHEBI:15378"/>
        <dbReference type="ChEBI" id="CHEBI:16389"/>
        <dbReference type="ChEBI" id="CHEBI:17976"/>
        <dbReference type="ChEBI" id="CHEBI:57540"/>
        <dbReference type="ChEBI" id="CHEBI:57945"/>
        <dbReference type="EC" id="7.1.1.2"/>
    </reaction>
</comment>
<feature type="transmembrane region" description="Helical" evidence="10">
    <location>
        <begin position="318"/>
        <end position="336"/>
    </location>
</feature>
<feature type="transmembrane region" description="Helical" evidence="10">
    <location>
        <begin position="75"/>
        <end position="93"/>
    </location>
</feature>
<dbReference type="GO" id="GO:0042773">
    <property type="term" value="P:ATP synthesis coupled electron transport"/>
    <property type="evidence" value="ECO:0007669"/>
    <property type="project" value="InterPro"/>
</dbReference>
<evidence type="ECO:0000256" key="9">
    <source>
        <dbReference type="ARBA" id="ARBA00049551"/>
    </source>
</evidence>
<keyword evidence="10" id="KW-0520">NAD</keyword>
<dbReference type="GO" id="GO:0015990">
    <property type="term" value="P:electron transport coupled proton transport"/>
    <property type="evidence" value="ECO:0007669"/>
    <property type="project" value="TreeGrafter"/>
</dbReference>
<dbReference type="PANTHER" id="PTHR42829">
    <property type="entry name" value="NADH-UBIQUINONE OXIDOREDUCTASE CHAIN 5"/>
    <property type="match status" value="1"/>
</dbReference>
<sequence>MLFFIYFLIWFLNFDSYYSLMIKIFDLNLDFMNNFNLGFLLDSKSLTFIFMVCFVTCLVSIYSEVYLEHYNNKKFFSLMFLFFMFMFLLSSSGSMINLFVGWDGLGLSSICLIMFYPNKTTLYNSILTMVFNRLGDVVLICVICLIFLNYSNFFFFYENFNSLFLLMLMVCSFTKSAQFPLSSWLPAAMSAPTPISAMVHSSTLVTAGVLLNLFFMDYYTVCNLSLFLSLVSLTTFILGGLMGSLELDLKKIIAFSTMSQISMILLFCSLKFINVAVAHMLFHAFFKTFLFMGAGVSFMMFFSIQMKSLLKGSSHTPFYLSSLIFLSIFSMSGLMFSSSFFSKDLILEILSTSEEFFFFMFLTLGSILTIIYSMKLLSSNFNFVNSAKIHADKNFKFNFTLIFCIVMVLSGKIFMSFFVEMFPKVSFIELILLNMIFVLSFFLSFSLVYSSYFKKLFLYLVSNISLMKYFTFTIFSNLGTSFYFLNFFQHDNMMFKSIYLNFKEELFLIKNFKSNFYALAFMILMFILYI</sequence>
<dbReference type="GO" id="GO:0016020">
    <property type="term" value="C:membrane"/>
    <property type="evidence" value="ECO:0007669"/>
    <property type="project" value="UniProtKB-SubCell"/>
</dbReference>
<dbReference type="Pfam" id="PF00662">
    <property type="entry name" value="Proton_antipo_N"/>
    <property type="match status" value="1"/>
</dbReference>
<accession>A0A1S5XVX0</accession>
<keyword evidence="5 10" id="KW-0812">Transmembrane</keyword>
<comment type="function">
    <text evidence="10">Core subunit of the mitochondrial membrane respiratory chain NADH dehydrogenase (Complex I) which catalyzes electron transfer from NADH through the respiratory chain, using ubiquinone as an electron acceptor. Essential for the catalytic activity and assembly of complex I.</text>
</comment>
<evidence type="ECO:0000256" key="10">
    <source>
        <dbReference type="RuleBase" id="RU003404"/>
    </source>
</evidence>
<feature type="transmembrane region" description="Helical" evidence="10">
    <location>
        <begin position="45"/>
        <end position="63"/>
    </location>
</feature>
<evidence type="ECO:0000256" key="7">
    <source>
        <dbReference type="ARBA" id="ARBA00022989"/>
    </source>
</evidence>
<feature type="transmembrane region" description="Helical" evidence="10">
    <location>
        <begin position="508"/>
        <end position="529"/>
    </location>
</feature>
<keyword evidence="6" id="KW-0249">Electron transport</keyword>
<protein>
    <recommendedName>
        <fullName evidence="4 10">NADH-ubiquinone oxidoreductase chain 5</fullName>
        <ecNumber evidence="3 10">7.1.1.2</ecNumber>
    </recommendedName>
</protein>
<comment type="subcellular location">
    <subcellularLocation>
        <location evidence="2">Membrane</location>
        <topology evidence="2">Multi-pass membrane protein</topology>
    </subcellularLocation>
</comment>
<feature type="transmembrane region" description="Helical" evidence="10">
    <location>
        <begin position="288"/>
        <end position="306"/>
    </location>
</feature>
<keyword evidence="10" id="KW-0830">Ubiquinone</keyword>
<evidence type="ECO:0000256" key="6">
    <source>
        <dbReference type="ARBA" id="ARBA00022982"/>
    </source>
</evidence>
<feature type="transmembrane region" description="Helical" evidence="10">
    <location>
        <begin position="261"/>
        <end position="282"/>
    </location>
</feature>
<keyword evidence="7 10" id="KW-1133">Transmembrane helix</keyword>
<reference evidence="13" key="1">
    <citation type="submission" date="2016-04" db="EMBL/GenBank/DDBJ databases">
        <authorList>
            <person name="Evans L.H."/>
            <person name="Alamgir A."/>
            <person name="Owens N."/>
            <person name="Weber N.D."/>
            <person name="Virtaneva K."/>
            <person name="Barbian K."/>
            <person name="Babar A."/>
            <person name="Rosenke K."/>
        </authorList>
    </citation>
    <scope>NUCLEOTIDE SEQUENCE</scope>
</reference>
<feature type="transmembrane region" description="Helical" evidence="10">
    <location>
        <begin position="163"/>
        <end position="185"/>
    </location>
</feature>
<name>A0A1S5XVX0_9ACAR</name>
<dbReference type="GO" id="GO:0003954">
    <property type="term" value="F:NADH dehydrogenase activity"/>
    <property type="evidence" value="ECO:0007669"/>
    <property type="project" value="TreeGrafter"/>
</dbReference>
<feature type="transmembrane region" description="Helical" evidence="10">
    <location>
        <begin position="227"/>
        <end position="249"/>
    </location>
</feature>
<dbReference type="PRINTS" id="PR01434">
    <property type="entry name" value="NADHDHGNASE5"/>
</dbReference>
<dbReference type="EC" id="7.1.1.2" evidence="3 10"/>
<gene>
    <name evidence="13" type="primary">nad5</name>
</gene>
<dbReference type="GO" id="GO:0008137">
    <property type="term" value="F:NADH dehydrogenase (ubiquinone) activity"/>
    <property type="evidence" value="ECO:0007669"/>
    <property type="project" value="UniProtKB-EC"/>
</dbReference>
<feature type="transmembrane region" description="Helical" evidence="10">
    <location>
        <begin position="397"/>
        <end position="419"/>
    </location>
</feature>
<evidence type="ECO:0000256" key="1">
    <source>
        <dbReference type="ARBA" id="ARBA00003257"/>
    </source>
</evidence>
<feature type="transmembrane region" description="Helical" evidence="10">
    <location>
        <begin position="197"/>
        <end position="215"/>
    </location>
</feature>
<dbReference type="AlphaFoldDB" id="A0A1S5XVX0"/>
<comment type="function">
    <text evidence="1">Core subunit of the mitochondrial membrane respiratory chain NADH dehydrogenase (Complex I) that is believed to belong to the minimal assembly required for catalysis. Complex I functions in the transfer of electrons from NADH to the respiratory chain. The immediate electron acceptor for the enzyme is believed to be ubiquinone.</text>
</comment>
<keyword evidence="10 13" id="KW-0496">Mitochondrion</keyword>
<feature type="transmembrane region" description="Helical" evidence="10">
    <location>
        <begin position="425"/>
        <end position="449"/>
    </location>
</feature>
<evidence type="ECO:0000256" key="4">
    <source>
        <dbReference type="ARBA" id="ARBA00021096"/>
    </source>
</evidence>
<feature type="domain" description="NADH-Ubiquinone oxidoreductase (complex I) chain 5 N-terminal" evidence="12">
    <location>
        <begin position="34"/>
        <end position="76"/>
    </location>
</feature>
<dbReference type="PANTHER" id="PTHR42829:SF2">
    <property type="entry name" value="NADH-UBIQUINONE OXIDOREDUCTASE CHAIN 5"/>
    <property type="match status" value="1"/>
</dbReference>
<evidence type="ECO:0000256" key="8">
    <source>
        <dbReference type="ARBA" id="ARBA00023136"/>
    </source>
</evidence>
<geneLocation type="mitochondrion" evidence="13"/>
<reference evidence="13" key="2">
    <citation type="journal article" date="2017" name="Mol. Phylogenet. Evol.">
        <title>The phylogenetic position of eriophyoid mites (superfamily Eriophyoidea) in Acariformes inferred from the sequences of mitochondrial genomes and nuclear small subunit (18S) rRNA gene.</title>
        <authorList>
            <person name="Xue X.F."/>
            <person name="Dong Y."/>
            <person name="Deng W."/>
            <person name="Hong X.Y."/>
            <person name="Shao R."/>
        </authorList>
    </citation>
    <scope>NUCLEOTIDE SEQUENCE</scope>
</reference>
<dbReference type="Pfam" id="PF00361">
    <property type="entry name" value="Proton_antipo_M"/>
    <property type="match status" value="1"/>
</dbReference>
<evidence type="ECO:0000259" key="11">
    <source>
        <dbReference type="Pfam" id="PF00361"/>
    </source>
</evidence>
<evidence type="ECO:0000256" key="3">
    <source>
        <dbReference type="ARBA" id="ARBA00012944"/>
    </source>
</evidence>
<evidence type="ECO:0000256" key="2">
    <source>
        <dbReference type="ARBA" id="ARBA00004141"/>
    </source>
</evidence>
<feature type="transmembrane region" description="Helical" evidence="10">
    <location>
        <begin position="469"/>
        <end position="488"/>
    </location>
</feature>